<dbReference type="Proteomes" id="UP000252081">
    <property type="component" value="Unassembled WGS sequence"/>
</dbReference>
<keyword evidence="2" id="KW-1185">Reference proteome</keyword>
<dbReference type="AlphaFoldDB" id="A0A366L8E1"/>
<dbReference type="OrthoDB" id="280156at2"/>
<dbReference type="Gene3D" id="2.60.34.30">
    <property type="entry name" value="Competence, DNA-entry nuclease inhibitor, ComJ"/>
    <property type="match status" value="1"/>
</dbReference>
<name>A0A366L8E1_9SPHI</name>
<evidence type="ECO:0000313" key="1">
    <source>
        <dbReference type="EMBL" id="RBQ10137.1"/>
    </source>
</evidence>
<organism evidence="1 2">
    <name type="scientific">Pedobacter miscanthi</name>
    <dbReference type="NCBI Taxonomy" id="2259170"/>
    <lineage>
        <taxon>Bacteria</taxon>
        <taxon>Pseudomonadati</taxon>
        <taxon>Bacteroidota</taxon>
        <taxon>Sphingobacteriia</taxon>
        <taxon>Sphingobacteriales</taxon>
        <taxon>Sphingobacteriaceae</taxon>
        <taxon>Pedobacter</taxon>
    </lineage>
</organism>
<dbReference type="RefSeq" id="WP_113948067.1">
    <property type="nucleotide sequence ID" value="NZ_QNQU01000004.1"/>
</dbReference>
<proteinExistence type="predicted"/>
<comment type="caution">
    <text evidence="1">The sequence shown here is derived from an EMBL/GenBank/DDBJ whole genome shotgun (WGS) entry which is preliminary data.</text>
</comment>
<dbReference type="InterPro" id="IPR038691">
    <property type="entry name" value="ComJ_sf"/>
</dbReference>
<evidence type="ECO:0000313" key="2">
    <source>
        <dbReference type="Proteomes" id="UP000252081"/>
    </source>
</evidence>
<accession>A0A366L8E1</accession>
<gene>
    <name evidence="1" type="ORF">DRW42_05770</name>
</gene>
<reference evidence="1 2" key="1">
    <citation type="submission" date="2018-07" db="EMBL/GenBank/DDBJ databases">
        <title>A draft genome of a endophytic bacteria, a new species of Pedobacter.</title>
        <authorList>
            <person name="Zhang Z.D."/>
            <person name="Chen Z.J."/>
        </authorList>
    </citation>
    <scope>NUCLEOTIDE SEQUENCE [LARGE SCALE GENOMIC DNA]</scope>
    <source>
        <strain evidence="1 2">RS10</strain>
    </source>
</reference>
<protein>
    <submittedName>
        <fullName evidence="1">Uncharacterized protein</fullName>
    </submittedName>
</protein>
<sequence length="162" mass="18326">MEIINEVNLTLFADYFQFYIQDENAVGDLSDKWTDEAVNLYLATADGAVGIGTVRNMNVPVRLKIVNSEPPFLVDNGHAIGQINECDLEVSSGKIVVAGYTDYFPDAKRIELANGIYRLRIYYGNLDKISDDGLDGEDFYEIHLWKTDKKEGIKIIRNKLNQ</sequence>
<dbReference type="EMBL" id="QNQU01000004">
    <property type="protein sequence ID" value="RBQ10137.1"/>
    <property type="molecule type" value="Genomic_DNA"/>
</dbReference>